<organism evidence="3 4">
    <name type="scientific">Actinomadura darangshiensis</name>
    <dbReference type="NCBI Taxonomy" id="705336"/>
    <lineage>
        <taxon>Bacteria</taxon>
        <taxon>Bacillati</taxon>
        <taxon>Actinomycetota</taxon>
        <taxon>Actinomycetes</taxon>
        <taxon>Streptosporangiales</taxon>
        <taxon>Thermomonosporaceae</taxon>
        <taxon>Actinomadura</taxon>
    </lineage>
</organism>
<dbReference type="OrthoDB" id="9797151at2"/>
<dbReference type="InterPro" id="IPR001753">
    <property type="entry name" value="Enoyl-CoA_hydra/iso"/>
</dbReference>
<dbReference type="Proteomes" id="UP000295578">
    <property type="component" value="Unassembled WGS sequence"/>
</dbReference>
<dbReference type="EMBL" id="SMKY01000001">
    <property type="protein sequence ID" value="TDD92925.1"/>
    <property type="molecule type" value="Genomic_DNA"/>
</dbReference>
<comment type="similarity">
    <text evidence="1 2">Belongs to the enoyl-CoA hydratase/isomerase family.</text>
</comment>
<dbReference type="GO" id="GO:0006635">
    <property type="term" value="P:fatty acid beta-oxidation"/>
    <property type="evidence" value="ECO:0007669"/>
    <property type="project" value="TreeGrafter"/>
</dbReference>
<comment type="caution">
    <text evidence="3">The sequence shown here is derived from an EMBL/GenBank/DDBJ whole genome shotgun (WGS) entry which is preliminary data.</text>
</comment>
<evidence type="ECO:0000313" key="3">
    <source>
        <dbReference type="EMBL" id="TDD92925.1"/>
    </source>
</evidence>
<dbReference type="PROSITE" id="PS00166">
    <property type="entry name" value="ENOYL_COA_HYDRATASE"/>
    <property type="match status" value="1"/>
</dbReference>
<name>A0A4R5C291_9ACTN</name>
<dbReference type="SUPFAM" id="SSF52096">
    <property type="entry name" value="ClpP/crotonase"/>
    <property type="match status" value="1"/>
</dbReference>
<dbReference type="InterPro" id="IPR018376">
    <property type="entry name" value="Enoyl-CoA_hyd/isom_CS"/>
</dbReference>
<accession>A0A4R5C291</accession>
<dbReference type="GO" id="GO:0003824">
    <property type="term" value="F:catalytic activity"/>
    <property type="evidence" value="ECO:0007669"/>
    <property type="project" value="InterPro"/>
</dbReference>
<protein>
    <submittedName>
        <fullName evidence="3">PtzG</fullName>
    </submittedName>
</protein>
<sequence length="254" mass="27656">MIMTTPWFDEVAPGIGSLRVATDERPYFEEKALEFLRAAVQEVIANERLHAVLLEGGGRQFSGGAPADLLLSPDADKRVERLMAEAGRLLLEVPVPTIAVMSGHAVGGGLMLGLWCDLAVLAEESLYGANFLDLGFTPGMGSTVLAEEAFGVPLGRELLLTGRLIKGREIRASGAPIGYAVVPRSEVRSTALRRAREIADLPRDAVVLLKRHLASRRGNRLREALQEESAMHRALLTQPATRRRIAERYVSGDR</sequence>
<evidence type="ECO:0000313" key="4">
    <source>
        <dbReference type="Proteomes" id="UP000295578"/>
    </source>
</evidence>
<evidence type="ECO:0000256" key="1">
    <source>
        <dbReference type="ARBA" id="ARBA00005254"/>
    </source>
</evidence>
<dbReference type="PANTHER" id="PTHR11941">
    <property type="entry name" value="ENOYL-COA HYDRATASE-RELATED"/>
    <property type="match status" value="1"/>
</dbReference>
<proteinExistence type="inferred from homology"/>
<gene>
    <name evidence="3" type="ORF">E1293_00160</name>
</gene>
<evidence type="ECO:0000256" key="2">
    <source>
        <dbReference type="RuleBase" id="RU003707"/>
    </source>
</evidence>
<dbReference type="Pfam" id="PF00378">
    <property type="entry name" value="ECH_1"/>
    <property type="match status" value="1"/>
</dbReference>
<reference evidence="3 4" key="1">
    <citation type="submission" date="2019-03" db="EMBL/GenBank/DDBJ databases">
        <title>Draft genome sequences of novel Actinobacteria.</title>
        <authorList>
            <person name="Sahin N."/>
            <person name="Ay H."/>
            <person name="Saygin H."/>
        </authorList>
    </citation>
    <scope>NUCLEOTIDE SEQUENCE [LARGE SCALE GENOMIC DNA]</scope>
    <source>
        <strain evidence="3 4">DSM 45941</strain>
    </source>
</reference>
<dbReference type="AlphaFoldDB" id="A0A4R5C291"/>
<dbReference type="InterPro" id="IPR029045">
    <property type="entry name" value="ClpP/crotonase-like_dom_sf"/>
</dbReference>
<dbReference type="Gene3D" id="6.20.390.20">
    <property type="match status" value="1"/>
</dbReference>
<dbReference type="NCBIfam" id="NF005496">
    <property type="entry name" value="PRK07110.1"/>
    <property type="match status" value="1"/>
</dbReference>
<dbReference type="Gene3D" id="3.90.226.10">
    <property type="entry name" value="2-enoyl-CoA Hydratase, Chain A, domain 1"/>
    <property type="match status" value="1"/>
</dbReference>
<keyword evidence="4" id="KW-1185">Reference proteome</keyword>
<dbReference type="PANTHER" id="PTHR11941:SF133">
    <property type="entry name" value="1,2-EPOXYPHENYLACETYL-COA ISOMERASE"/>
    <property type="match status" value="1"/>
</dbReference>
<dbReference type="CDD" id="cd06558">
    <property type="entry name" value="crotonase-like"/>
    <property type="match status" value="1"/>
</dbReference>